<dbReference type="RefSeq" id="WP_307468615.1">
    <property type="nucleotide sequence ID" value="NZ_JAURUR010000017.1"/>
</dbReference>
<proteinExistence type="predicted"/>
<organism evidence="1 2">
    <name type="scientific">Deinococcus enclensis</name>
    <dbReference type="NCBI Taxonomy" id="1049582"/>
    <lineage>
        <taxon>Bacteria</taxon>
        <taxon>Thermotogati</taxon>
        <taxon>Deinococcota</taxon>
        <taxon>Deinococci</taxon>
        <taxon>Deinococcales</taxon>
        <taxon>Deinococcaceae</taxon>
        <taxon>Deinococcus</taxon>
    </lineage>
</organism>
<dbReference type="EMBL" id="JAURUR010000017">
    <property type="protein sequence ID" value="MDP9765946.1"/>
    <property type="molecule type" value="Genomic_DNA"/>
</dbReference>
<sequence>MTRLTRPAPKEVPTPRTFSKGRAYAGFVAWLGSLSRPAPVPLPLPVKEIPHG</sequence>
<gene>
    <name evidence="1" type="ORF">QO006_003404</name>
</gene>
<dbReference type="Proteomes" id="UP001232163">
    <property type="component" value="Unassembled WGS sequence"/>
</dbReference>
<evidence type="ECO:0000313" key="2">
    <source>
        <dbReference type="Proteomes" id="UP001232163"/>
    </source>
</evidence>
<evidence type="ECO:0000313" key="1">
    <source>
        <dbReference type="EMBL" id="MDP9765946.1"/>
    </source>
</evidence>
<protein>
    <submittedName>
        <fullName evidence="1">Uncharacterized protein</fullName>
    </submittedName>
</protein>
<accession>A0ABT9MH73</accession>
<keyword evidence="2" id="KW-1185">Reference proteome</keyword>
<comment type="caution">
    <text evidence="1">The sequence shown here is derived from an EMBL/GenBank/DDBJ whole genome shotgun (WGS) entry which is preliminary data.</text>
</comment>
<name>A0ABT9MH73_9DEIO</name>
<reference evidence="1 2" key="1">
    <citation type="submission" date="2023-07" db="EMBL/GenBank/DDBJ databases">
        <title>Genomic Encyclopedia of Type Strains, Phase IV (KMG-IV): sequencing the most valuable type-strain genomes for metagenomic binning, comparative biology and taxonomic classification.</title>
        <authorList>
            <person name="Goeker M."/>
        </authorList>
    </citation>
    <scope>NUCLEOTIDE SEQUENCE [LARGE SCALE GENOMIC DNA]</scope>
    <source>
        <strain evidence="1 2">NIO-1023</strain>
    </source>
</reference>